<evidence type="ECO:0000256" key="7">
    <source>
        <dbReference type="ARBA" id="ARBA00039976"/>
    </source>
</evidence>
<organism evidence="8 9">
    <name type="scientific">Eggerthella lenta</name>
    <name type="common">Eubacterium lentum</name>
    <dbReference type="NCBI Taxonomy" id="84112"/>
    <lineage>
        <taxon>Bacteria</taxon>
        <taxon>Bacillati</taxon>
        <taxon>Actinomycetota</taxon>
        <taxon>Coriobacteriia</taxon>
        <taxon>Eggerthellales</taxon>
        <taxon>Eggerthellaceae</taxon>
        <taxon>Eggerthella</taxon>
    </lineage>
</organism>
<reference evidence="8 9" key="1">
    <citation type="journal article" date="2018" name="Elife">
        <title>Discovery and characterization of a prevalent human gut bacterial enzyme sufficient for the inactivation of a family of plant toxins.</title>
        <authorList>
            <person name="Koppel N."/>
            <person name="Bisanz J.E."/>
            <person name="Pandelia M.E."/>
            <person name="Turnbaugh P.J."/>
            <person name="Balskus E.P."/>
        </authorList>
    </citation>
    <scope>NUCLEOTIDE SEQUENCE [LARGE SCALE GENOMIC DNA]</scope>
    <source>
        <strain evidence="8 9">MR1 #12</strain>
    </source>
</reference>
<dbReference type="Gene3D" id="6.10.250.690">
    <property type="match status" value="1"/>
</dbReference>
<evidence type="ECO:0000256" key="6">
    <source>
        <dbReference type="ARBA" id="ARBA00037471"/>
    </source>
</evidence>
<dbReference type="InterPro" id="IPR039420">
    <property type="entry name" value="WalR-like"/>
</dbReference>
<name>A0A369NKR9_EGGLN</name>
<sequence length="228" mass="25487">MARILVAEDDASANKLISAVLRRDNHEVLSAVDGQDALDVLDHEHVDLIVSDVMMPRVDGLELVRQLREAGWDTPILMLTARQDAETLHGGFIAGVDDYLTKPADMKELVLRVRALLRRSGAAEANRLVIGAAVLDANRNTIERGGEKVELPSKEFQLLFRLLSTPGRAYTRMQLLDEVWGWDTESSEATVNVHVNRLRSRFEDWPDFAIKTVRGIGYCAEIGEADER</sequence>
<accession>A0A369NKR9</accession>
<dbReference type="PANTHER" id="PTHR48111:SF49">
    <property type="entry name" value="HEME RESPONSE REGULATOR HSSR"/>
    <property type="match status" value="1"/>
</dbReference>
<keyword evidence="5" id="KW-0010">Activator</keyword>
<dbReference type="Pfam" id="PF00072">
    <property type="entry name" value="Response_reg"/>
    <property type="match status" value="1"/>
</dbReference>
<dbReference type="GO" id="GO:0000156">
    <property type="term" value="F:phosphorelay response regulator activity"/>
    <property type="evidence" value="ECO:0007669"/>
    <property type="project" value="TreeGrafter"/>
</dbReference>
<dbReference type="PROSITE" id="PS51755">
    <property type="entry name" value="OMPR_PHOB"/>
    <property type="match status" value="1"/>
</dbReference>
<dbReference type="GO" id="GO:0006355">
    <property type="term" value="P:regulation of DNA-templated transcription"/>
    <property type="evidence" value="ECO:0007669"/>
    <property type="project" value="InterPro"/>
</dbReference>
<proteinExistence type="predicted"/>
<dbReference type="InterPro" id="IPR001789">
    <property type="entry name" value="Sig_transdc_resp-reg_receiver"/>
</dbReference>
<dbReference type="Proteomes" id="UP000253752">
    <property type="component" value="Unassembled WGS sequence"/>
</dbReference>
<dbReference type="Gene3D" id="3.40.50.2300">
    <property type="match status" value="1"/>
</dbReference>
<gene>
    <name evidence="8" type="ORF">C1872_02580</name>
</gene>
<dbReference type="EMBL" id="PPTX01000002">
    <property type="protein sequence ID" value="RDB81579.1"/>
    <property type="molecule type" value="Genomic_DNA"/>
</dbReference>
<dbReference type="CDD" id="cd00383">
    <property type="entry name" value="trans_reg_C"/>
    <property type="match status" value="1"/>
</dbReference>
<dbReference type="GO" id="GO:0000976">
    <property type="term" value="F:transcription cis-regulatory region binding"/>
    <property type="evidence" value="ECO:0007669"/>
    <property type="project" value="TreeGrafter"/>
</dbReference>
<evidence type="ECO:0000256" key="2">
    <source>
        <dbReference type="ARBA" id="ARBA00022490"/>
    </source>
</evidence>
<comment type="subcellular location">
    <subcellularLocation>
        <location evidence="1">Cytoplasm</location>
    </subcellularLocation>
</comment>
<dbReference type="SUPFAM" id="SSF52172">
    <property type="entry name" value="CheY-like"/>
    <property type="match status" value="1"/>
</dbReference>
<dbReference type="SMART" id="SM00862">
    <property type="entry name" value="Trans_reg_C"/>
    <property type="match status" value="1"/>
</dbReference>
<dbReference type="GO" id="GO:0005829">
    <property type="term" value="C:cytosol"/>
    <property type="evidence" value="ECO:0007669"/>
    <property type="project" value="TreeGrafter"/>
</dbReference>
<keyword evidence="3" id="KW-0843">Virulence</keyword>
<dbReference type="PANTHER" id="PTHR48111">
    <property type="entry name" value="REGULATOR OF RPOS"/>
    <property type="match status" value="1"/>
</dbReference>
<evidence type="ECO:0000313" key="8">
    <source>
        <dbReference type="EMBL" id="RDB81579.1"/>
    </source>
</evidence>
<keyword evidence="4 8" id="KW-0238">DNA-binding</keyword>
<evidence type="ECO:0000313" key="9">
    <source>
        <dbReference type="Proteomes" id="UP000253752"/>
    </source>
</evidence>
<dbReference type="InterPro" id="IPR001867">
    <property type="entry name" value="OmpR/PhoB-type_DNA-bd"/>
</dbReference>
<comment type="caution">
    <text evidence="8">The sequence shown here is derived from an EMBL/GenBank/DDBJ whole genome shotgun (WGS) entry which is preliminary data.</text>
</comment>
<dbReference type="Pfam" id="PF00486">
    <property type="entry name" value="Trans_reg_C"/>
    <property type="match status" value="1"/>
</dbReference>
<evidence type="ECO:0000256" key="3">
    <source>
        <dbReference type="ARBA" id="ARBA00023026"/>
    </source>
</evidence>
<dbReference type="InterPro" id="IPR036388">
    <property type="entry name" value="WH-like_DNA-bd_sf"/>
</dbReference>
<keyword evidence="2" id="KW-0963">Cytoplasm</keyword>
<dbReference type="RefSeq" id="WP_009305487.1">
    <property type="nucleotide sequence ID" value="NZ_CP089337.1"/>
</dbReference>
<evidence type="ECO:0000256" key="5">
    <source>
        <dbReference type="ARBA" id="ARBA00023159"/>
    </source>
</evidence>
<evidence type="ECO:0000256" key="4">
    <source>
        <dbReference type="ARBA" id="ARBA00023125"/>
    </source>
</evidence>
<dbReference type="Gene3D" id="1.10.10.10">
    <property type="entry name" value="Winged helix-like DNA-binding domain superfamily/Winged helix DNA-binding domain"/>
    <property type="match status" value="1"/>
</dbReference>
<dbReference type="AlphaFoldDB" id="A0A369NKR9"/>
<dbReference type="CDD" id="cd17574">
    <property type="entry name" value="REC_OmpR"/>
    <property type="match status" value="1"/>
</dbReference>
<evidence type="ECO:0000256" key="1">
    <source>
        <dbReference type="ARBA" id="ARBA00004496"/>
    </source>
</evidence>
<dbReference type="GO" id="GO:0032993">
    <property type="term" value="C:protein-DNA complex"/>
    <property type="evidence" value="ECO:0007669"/>
    <property type="project" value="TreeGrafter"/>
</dbReference>
<dbReference type="SMART" id="SM00448">
    <property type="entry name" value="REC"/>
    <property type="match status" value="1"/>
</dbReference>
<protein>
    <recommendedName>
        <fullName evidence="7">Heme response regulator HssR</fullName>
    </recommendedName>
</protein>
<comment type="function">
    <text evidence="6">Member of the two-component regulatory system HssS/HssR involved in intracellular heme homeostasis and tempering of staphylococcal virulence. Phosphorylated HssR binds to a direct repeat sequence within hrtAB promoter and activates the expression of hrtAB, an efflux pump, in response to extracellular heme, hemin, hemoglobin or blood.</text>
</comment>
<dbReference type="InterPro" id="IPR011006">
    <property type="entry name" value="CheY-like_superfamily"/>
</dbReference>
<dbReference type="PROSITE" id="PS50110">
    <property type="entry name" value="RESPONSE_REGULATORY"/>
    <property type="match status" value="1"/>
</dbReference>